<dbReference type="GO" id="GO:0000160">
    <property type="term" value="P:phosphorelay signal transduction system"/>
    <property type="evidence" value="ECO:0007669"/>
    <property type="project" value="InterPro"/>
</dbReference>
<dbReference type="EMBL" id="FWXS01000001">
    <property type="protein sequence ID" value="SMC33634.1"/>
    <property type="molecule type" value="Genomic_DNA"/>
</dbReference>
<dbReference type="RefSeq" id="WP_084015451.1">
    <property type="nucleotide sequence ID" value="NZ_FWXS01000001.1"/>
</dbReference>
<evidence type="ECO:0000256" key="1">
    <source>
        <dbReference type="PROSITE-ProRule" id="PRU00169"/>
    </source>
</evidence>
<evidence type="ECO:0000313" key="3">
    <source>
        <dbReference type="EMBL" id="SMC33634.1"/>
    </source>
</evidence>
<gene>
    <name evidence="3" type="ORF">SAMN06296427_101238</name>
</gene>
<evidence type="ECO:0000259" key="2">
    <source>
        <dbReference type="PROSITE" id="PS50110"/>
    </source>
</evidence>
<keyword evidence="1" id="KW-0597">Phosphoprotein</keyword>
<dbReference type="InterPro" id="IPR001789">
    <property type="entry name" value="Sig_transdc_resp-reg_receiver"/>
</dbReference>
<reference evidence="3 4" key="1">
    <citation type="submission" date="2017-04" db="EMBL/GenBank/DDBJ databases">
        <authorList>
            <person name="Afonso C.L."/>
            <person name="Miller P.J."/>
            <person name="Scott M.A."/>
            <person name="Spackman E."/>
            <person name="Goraichik I."/>
            <person name="Dimitrov K.M."/>
            <person name="Suarez D.L."/>
            <person name="Swayne D.E."/>
        </authorList>
    </citation>
    <scope>NUCLEOTIDE SEQUENCE [LARGE SCALE GENOMIC DNA]</scope>
    <source>
        <strain evidence="3 4">CGMCC 1.12708</strain>
    </source>
</reference>
<dbReference type="OrthoDB" id="5520457at2"/>
<dbReference type="Proteomes" id="UP000192393">
    <property type="component" value="Unassembled WGS sequence"/>
</dbReference>
<name>A0A1W1YBY8_9FLAO</name>
<accession>A0A1W1YBY8</accession>
<protein>
    <submittedName>
        <fullName evidence="3">Response regulator receiver domain-containing protein</fullName>
    </submittedName>
</protein>
<sequence>MKNILLIEDNRTKANDIKKFLEEYSPFNIIIKESLTSGLRELFSKEYDLLLLDMSLPTREGALNNTINNFEQLGGHRILSEMKRKNKQIPTALITMFSEFGIGESFLNIEDLDEKLNKNFPSFYKGYIFYSSQEDNWKNNLKLIIDDCL</sequence>
<dbReference type="STRING" id="1434700.SAMN06296427_101238"/>
<dbReference type="AlphaFoldDB" id="A0A1W1YBY8"/>
<dbReference type="Gene3D" id="3.40.50.2300">
    <property type="match status" value="1"/>
</dbReference>
<keyword evidence="4" id="KW-1185">Reference proteome</keyword>
<dbReference type="CDD" id="cd00156">
    <property type="entry name" value="REC"/>
    <property type="match status" value="1"/>
</dbReference>
<dbReference type="PROSITE" id="PS50110">
    <property type="entry name" value="RESPONSE_REGULATORY"/>
    <property type="match status" value="1"/>
</dbReference>
<proteinExistence type="predicted"/>
<dbReference type="SUPFAM" id="SSF52172">
    <property type="entry name" value="CheY-like"/>
    <property type="match status" value="1"/>
</dbReference>
<evidence type="ECO:0000313" key="4">
    <source>
        <dbReference type="Proteomes" id="UP000192393"/>
    </source>
</evidence>
<feature type="modified residue" description="4-aspartylphosphate" evidence="1">
    <location>
        <position position="53"/>
    </location>
</feature>
<dbReference type="InterPro" id="IPR011006">
    <property type="entry name" value="CheY-like_superfamily"/>
</dbReference>
<feature type="domain" description="Response regulatory" evidence="2">
    <location>
        <begin position="3"/>
        <end position="133"/>
    </location>
</feature>
<organism evidence="3 4">
    <name type="scientific">Moheibacter sediminis</name>
    <dbReference type="NCBI Taxonomy" id="1434700"/>
    <lineage>
        <taxon>Bacteria</taxon>
        <taxon>Pseudomonadati</taxon>
        <taxon>Bacteroidota</taxon>
        <taxon>Flavobacteriia</taxon>
        <taxon>Flavobacteriales</taxon>
        <taxon>Weeksellaceae</taxon>
        <taxon>Moheibacter</taxon>
    </lineage>
</organism>